<dbReference type="RefSeq" id="WP_166450975.1">
    <property type="nucleotide sequence ID" value="NZ_JAAOMA010000004.1"/>
</dbReference>
<organism evidence="1 2">
    <name type="scientific">Chromobacterium fluminis</name>
    <dbReference type="NCBI Taxonomy" id="3044269"/>
    <lineage>
        <taxon>Bacteria</taxon>
        <taxon>Pseudomonadati</taxon>
        <taxon>Pseudomonadota</taxon>
        <taxon>Betaproteobacteria</taxon>
        <taxon>Neisseriales</taxon>
        <taxon>Chromobacteriaceae</taxon>
        <taxon>Chromobacterium</taxon>
    </lineage>
</organism>
<dbReference type="InterPro" id="IPR014729">
    <property type="entry name" value="Rossmann-like_a/b/a_fold"/>
</dbReference>
<gene>
    <name evidence="1" type="ORF">HA052_04540</name>
</gene>
<evidence type="ECO:0000313" key="2">
    <source>
        <dbReference type="Proteomes" id="UP001515641"/>
    </source>
</evidence>
<dbReference type="SUPFAM" id="SSF52402">
    <property type="entry name" value="Adenine nucleotide alpha hydrolases-like"/>
    <property type="match status" value="1"/>
</dbReference>
<dbReference type="Proteomes" id="UP001515641">
    <property type="component" value="Unassembled WGS sequence"/>
</dbReference>
<dbReference type="Gene3D" id="3.40.50.620">
    <property type="entry name" value="HUPs"/>
    <property type="match status" value="1"/>
</dbReference>
<sequence>MTFPSVLSSIKALPSQYALPGDPPTDKYLVPLSGGGDSSALAIVLKLLYPKVNFEYIFTDTKAEEIEIYSTLDKLELFLGKPITRIVGEKGLYDLIDTWGGFLPSATDRWCTRALKLEPFREWLKRYDGIQKHMFVAIRADESSRLAFTIEEVSTEMPFIEMGISREHVYSILQETIGIPKYYARRTRSGCSGCFYQRRSERTGLLQAEPIEFRRVMSYEKLAPVDEGRHLPAPSLTEEIGIALNWMSLPLPTKDTIPGRVKRQRSLSLIPENGIFVGAEFFFDGWQFGQSFIWHKRIVSYSSSLAGIKRQLQGRFAHLLSTYEALHLHSADEVRNQARFAIYYLQAPSEVFDPSGPISKASYTWHSGESYKQMEHIVTWSTRMLHAEGMRQQMKEYDGTPILSWEHEQQLLNHSALNKVSGETGVMINSMWFTPEEVAVEDEFDEKRTPCPMCQI</sequence>
<reference evidence="1 2" key="1">
    <citation type="submission" date="2020-03" db="EMBL/GenBank/DDBJ databases">
        <title>Draft genome sequence of environmentally isolated cultures.</title>
        <authorList>
            <person name="Wilson H.S."/>
            <person name="De Leon M.E."/>
        </authorList>
    </citation>
    <scope>NUCLEOTIDE SEQUENCE [LARGE SCALE GENOMIC DNA]</scope>
    <source>
        <strain evidence="1 2">HSC-31F16</strain>
    </source>
</reference>
<name>A0ABX0KY64_9NEIS</name>
<keyword evidence="2" id="KW-1185">Reference proteome</keyword>
<proteinExistence type="predicted"/>
<dbReference type="EMBL" id="JAAOMA010000004">
    <property type="protein sequence ID" value="NHR04459.1"/>
    <property type="molecule type" value="Genomic_DNA"/>
</dbReference>
<accession>A0ABX0KY64</accession>
<protein>
    <submittedName>
        <fullName evidence="1">Phosphoadenosine phosphosulfate reductase</fullName>
    </submittedName>
</protein>
<evidence type="ECO:0000313" key="1">
    <source>
        <dbReference type="EMBL" id="NHR04459.1"/>
    </source>
</evidence>
<comment type="caution">
    <text evidence="1">The sequence shown here is derived from an EMBL/GenBank/DDBJ whole genome shotgun (WGS) entry which is preliminary data.</text>
</comment>